<dbReference type="EC" id="2.7.13.3" evidence="2"/>
<dbReference type="InterPro" id="IPR003018">
    <property type="entry name" value="GAF"/>
</dbReference>
<keyword evidence="11" id="KW-1185">Reference proteome</keyword>
<evidence type="ECO:0000256" key="3">
    <source>
        <dbReference type="ARBA" id="ARBA00022553"/>
    </source>
</evidence>
<dbReference type="Pfam" id="PF08448">
    <property type="entry name" value="PAS_4"/>
    <property type="match status" value="1"/>
</dbReference>
<keyword evidence="3" id="KW-0597">Phosphoprotein</keyword>
<dbReference type="SUPFAM" id="SSF55874">
    <property type="entry name" value="ATPase domain of HSP90 chaperone/DNA topoisomerase II/histidine kinase"/>
    <property type="match status" value="1"/>
</dbReference>
<dbReference type="InterPro" id="IPR001610">
    <property type="entry name" value="PAC"/>
</dbReference>
<feature type="domain" description="PAS" evidence="8">
    <location>
        <begin position="288"/>
        <end position="359"/>
    </location>
</feature>
<dbReference type="PROSITE" id="PS50109">
    <property type="entry name" value="HIS_KIN"/>
    <property type="match status" value="1"/>
</dbReference>
<dbReference type="Gene3D" id="3.30.565.10">
    <property type="entry name" value="Histidine kinase-like ATPase, C-terminal domain"/>
    <property type="match status" value="1"/>
</dbReference>
<gene>
    <name evidence="10" type="ORF">JY651_20665</name>
</gene>
<evidence type="ECO:0000259" key="8">
    <source>
        <dbReference type="PROSITE" id="PS50112"/>
    </source>
</evidence>
<dbReference type="PRINTS" id="PR00344">
    <property type="entry name" value="BCTRLSENSOR"/>
</dbReference>
<feature type="domain" description="PAC" evidence="9">
    <location>
        <begin position="363"/>
        <end position="415"/>
    </location>
</feature>
<evidence type="ECO:0000256" key="1">
    <source>
        <dbReference type="ARBA" id="ARBA00000085"/>
    </source>
</evidence>
<dbReference type="InterPro" id="IPR013655">
    <property type="entry name" value="PAS_fold_3"/>
</dbReference>
<dbReference type="EMBL" id="CP071090">
    <property type="protein sequence ID" value="QSQ27175.1"/>
    <property type="molecule type" value="Genomic_DNA"/>
</dbReference>
<feature type="domain" description="PAS" evidence="8">
    <location>
        <begin position="412"/>
        <end position="483"/>
    </location>
</feature>
<dbReference type="RefSeq" id="WP_206728702.1">
    <property type="nucleotide sequence ID" value="NZ_CP071090.1"/>
</dbReference>
<dbReference type="InterPro" id="IPR000014">
    <property type="entry name" value="PAS"/>
</dbReference>
<dbReference type="SMART" id="SM00091">
    <property type="entry name" value="PAS"/>
    <property type="match status" value="3"/>
</dbReference>
<evidence type="ECO:0000259" key="9">
    <source>
        <dbReference type="PROSITE" id="PS50113"/>
    </source>
</evidence>
<feature type="domain" description="PAC" evidence="9">
    <location>
        <begin position="235"/>
        <end position="287"/>
    </location>
</feature>
<comment type="catalytic activity">
    <reaction evidence="1">
        <text>ATP + protein L-histidine = ADP + protein N-phospho-L-histidine.</text>
        <dbReference type="EC" id="2.7.13.3"/>
    </reaction>
</comment>
<dbReference type="InterPro" id="IPR035965">
    <property type="entry name" value="PAS-like_dom_sf"/>
</dbReference>
<feature type="domain" description="PAS" evidence="8">
    <location>
        <begin position="162"/>
        <end position="232"/>
    </location>
</feature>
<keyword evidence="5" id="KW-0418">Kinase</keyword>
<dbReference type="InterPro" id="IPR003661">
    <property type="entry name" value="HisK_dim/P_dom"/>
</dbReference>
<dbReference type="Pfam" id="PF00512">
    <property type="entry name" value="HisKA"/>
    <property type="match status" value="1"/>
</dbReference>
<evidence type="ECO:0000313" key="10">
    <source>
        <dbReference type="EMBL" id="QSQ27175.1"/>
    </source>
</evidence>
<dbReference type="InterPro" id="IPR029016">
    <property type="entry name" value="GAF-like_dom_sf"/>
</dbReference>
<dbReference type="SMART" id="SM00065">
    <property type="entry name" value="GAF"/>
    <property type="match status" value="1"/>
</dbReference>
<dbReference type="SUPFAM" id="SSF55785">
    <property type="entry name" value="PYP-like sensor domain (PAS domain)"/>
    <property type="match status" value="3"/>
</dbReference>
<dbReference type="InterPro" id="IPR036097">
    <property type="entry name" value="HisK_dim/P_sf"/>
</dbReference>
<dbReference type="PANTHER" id="PTHR43304">
    <property type="entry name" value="PHYTOCHROME-LIKE PROTEIN CPH1"/>
    <property type="match status" value="1"/>
</dbReference>
<dbReference type="InterPro" id="IPR052162">
    <property type="entry name" value="Sensor_kinase/Photoreceptor"/>
</dbReference>
<evidence type="ECO:0000256" key="2">
    <source>
        <dbReference type="ARBA" id="ARBA00012438"/>
    </source>
</evidence>
<dbReference type="InterPro" id="IPR003594">
    <property type="entry name" value="HATPase_dom"/>
</dbReference>
<dbReference type="Pfam" id="PF08447">
    <property type="entry name" value="PAS_3"/>
    <property type="match status" value="2"/>
</dbReference>
<dbReference type="SUPFAM" id="SSF55781">
    <property type="entry name" value="GAF domain-like"/>
    <property type="match status" value="1"/>
</dbReference>
<dbReference type="Proteomes" id="UP000662747">
    <property type="component" value="Chromosome"/>
</dbReference>
<proteinExistence type="predicted"/>
<keyword evidence="4" id="KW-0808">Transferase</keyword>
<dbReference type="CDD" id="cd00130">
    <property type="entry name" value="PAS"/>
    <property type="match status" value="3"/>
</dbReference>
<dbReference type="InterPro" id="IPR036890">
    <property type="entry name" value="HATPase_C_sf"/>
</dbReference>
<evidence type="ECO:0000256" key="4">
    <source>
        <dbReference type="ARBA" id="ARBA00022679"/>
    </source>
</evidence>
<dbReference type="CDD" id="cd00082">
    <property type="entry name" value="HisKA"/>
    <property type="match status" value="1"/>
</dbReference>
<dbReference type="SMART" id="SM00388">
    <property type="entry name" value="HisKA"/>
    <property type="match status" value="1"/>
</dbReference>
<dbReference type="InterPro" id="IPR000700">
    <property type="entry name" value="PAS-assoc_C"/>
</dbReference>
<feature type="domain" description="Histidine kinase" evidence="7">
    <location>
        <begin position="721"/>
        <end position="940"/>
    </location>
</feature>
<dbReference type="SUPFAM" id="SSF47384">
    <property type="entry name" value="Homodimeric domain of signal transducing histidine kinase"/>
    <property type="match status" value="1"/>
</dbReference>
<name>A0ABX7P9K6_9BACT</name>
<reference evidence="10 11" key="1">
    <citation type="submission" date="2021-02" db="EMBL/GenBank/DDBJ databases">
        <title>De Novo genome assembly of isolated myxobacteria.</title>
        <authorList>
            <person name="Stevens D.C."/>
        </authorList>
    </citation>
    <scope>NUCLEOTIDE SEQUENCE [LARGE SCALE GENOMIC DNA]</scope>
    <source>
        <strain evidence="11">SCPEA02</strain>
    </source>
</reference>
<dbReference type="Gene3D" id="3.30.450.20">
    <property type="entry name" value="PAS domain"/>
    <property type="match status" value="3"/>
</dbReference>
<dbReference type="Pfam" id="PF02518">
    <property type="entry name" value="HATPase_c"/>
    <property type="match status" value="1"/>
</dbReference>
<dbReference type="PROSITE" id="PS50112">
    <property type="entry name" value="PAS"/>
    <property type="match status" value="3"/>
</dbReference>
<feature type="region of interest" description="Disordered" evidence="6">
    <location>
        <begin position="938"/>
        <end position="957"/>
    </location>
</feature>
<dbReference type="SMART" id="SM00387">
    <property type="entry name" value="HATPase_c"/>
    <property type="match status" value="1"/>
</dbReference>
<feature type="domain" description="PAC" evidence="9">
    <location>
        <begin position="486"/>
        <end position="540"/>
    </location>
</feature>
<evidence type="ECO:0000256" key="5">
    <source>
        <dbReference type="ARBA" id="ARBA00022777"/>
    </source>
</evidence>
<dbReference type="PANTHER" id="PTHR43304:SF1">
    <property type="entry name" value="PAC DOMAIN-CONTAINING PROTEIN"/>
    <property type="match status" value="1"/>
</dbReference>
<dbReference type="Gene3D" id="1.10.287.130">
    <property type="match status" value="1"/>
</dbReference>
<dbReference type="PROSITE" id="PS50113">
    <property type="entry name" value="PAC"/>
    <property type="match status" value="3"/>
</dbReference>
<dbReference type="Gene3D" id="3.30.450.40">
    <property type="match status" value="1"/>
</dbReference>
<sequence>MRGKVLLPRLDAEERACLRSVLGVLGCEPVEVEAAEQASALLREDSFGLMVLDTEARDWGAWARSAHQALRGRDGTALLLLVSSERPEGRLLADVLPGTLAYAARPLTRDALLRVLRPLAEDVQEPRDDSKELLTSEWRQELRHERRARAVAEGRLRELMRSERRLHALLEATTSVMWTVTLDGLAVERSASYESFTGRTFAEYRGHGYMRFIHPEDRERVMKEWVPALRRPSAYASEYRLLRHDGTWRQMLSRGVPVLSPDGRVEEWVGWLVDITEQRQRELALRESEEQFRTFFNLAAVGMAQVAPFTGRFLQVNAKLCELLGYSADELLRMSFMDLTHPEDRPLDYADMERVARGEEPPAIHSRRCIRKDGGIIWLDVTSASIRDESGRPARLLSVVQDVTARRQGELERRRLVSVVESTPDVIGIHDVDGRVLYVNEAGRKLLGLESLAEIQGTSMLDHIHPEDRRLIEREALVAVQRKGQWMGDFRLVSPKTGKTLSVFSQFFLVRDTESGRPIGLGSISRDITGRKRAEERLTFLSGASRLLAAGIDDEASLLQHVAELASSSVATCCMVGLTHPEGALHWLAVSHRDRGRSAHMRRVLEEADGAGWAVPLVGLGRDGHDVLWVDAQDVKASDSSHGGLLDALGASACLAVALKSRGHVLGVVAFTSEDPDRCFEEADRGMAEELAFRAAAAVDNARLYAQAQRAIRLRDEFLSIASHELKTPLTPLALKLQGMRRTLPVGTPDVTSERMRGDLDMAQRQVRRLAELVDGLLDVSRICAGRLQLTLESVDLAELVRELVARYEPQAQRAQARILVEAKAAVVGTWDRSRLEQVVSNLLSNALKYGAGRPVRVRVESRGEVARLMVRDEGIGIEPQSLHRIFQRFERAVSERHYGGLGLGLYITRQIVEAHCGTVLAESTPGQGATFTVTLPLAGPSESDPCGTGPDGSGSE</sequence>
<accession>A0ABX7P9K6</accession>
<dbReference type="SMART" id="SM00086">
    <property type="entry name" value="PAC"/>
    <property type="match status" value="3"/>
</dbReference>
<dbReference type="InterPro" id="IPR004358">
    <property type="entry name" value="Sig_transdc_His_kin-like_C"/>
</dbReference>
<dbReference type="InterPro" id="IPR013656">
    <property type="entry name" value="PAS_4"/>
</dbReference>
<evidence type="ECO:0000313" key="11">
    <source>
        <dbReference type="Proteomes" id="UP000662747"/>
    </source>
</evidence>
<dbReference type="Pfam" id="PF01590">
    <property type="entry name" value="GAF"/>
    <property type="match status" value="1"/>
</dbReference>
<dbReference type="NCBIfam" id="TIGR00229">
    <property type="entry name" value="sensory_box"/>
    <property type="match status" value="3"/>
</dbReference>
<protein>
    <recommendedName>
        <fullName evidence="2">histidine kinase</fullName>
        <ecNumber evidence="2">2.7.13.3</ecNumber>
    </recommendedName>
</protein>
<organism evidence="10 11">
    <name type="scientific">Pyxidicoccus parkwayensis</name>
    <dbReference type="NCBI Taxonomy" id="2813578"/>
    <lineage>
        <taxon>Bacteria</taxon>
        <taxon>Pseudomonadati</taxon>
        <taxon>Myxococcota</taxon>
        <taxon>Myxococcia</taxon>
        <taxon>Myxococcales</taxon>
        <taxon>Cystobacterineae</taxon>
        <taxon>Myxococcaceae</taxon>
        <taxon>Pyxidicoccus</taxon>
    </lineage>
</organism>
<evidence type="ECO:0000256" key="6">
    <source>
        <dbReference type="SAM" id="MobiDB-lite"/>
    </source>
</evidence>
<dbReference type="InterPro" id="IPR005467">
    <property type="entry name" value="His_kinase_dom"/>
</dbReference>
<evidence type="ECO:0000259" key="7">
    <source>
        <dbReference type="PROSITE" id="PS50109"/>
    </source>
</evidence>